<keyword evidence="1 2" id="KW-0694">RNA-binding</keyword>
<dbReference type="GO" id="GO:0034462">
    <property type="term" value="P:small-subunit processome assembly"/>
    <property type="evidence" value="ECO:0007669"/>
    <property type="project" value="TreeGrafter"/>
</dbReference>
<organism evidence="5 6">
    <name type="scientific">Parnassius apollo</name>
    <name type="common">Apollo butterfly</name>
    <name type="synonym">Papilio apollo</name>
    <dbReference type="NCBI Taxonomy" id="110799"/>
    <lineage>
        <taxon>Eukaryota</taxon>
        <taxon>Metazoa</taxon>
        <taxon>Ecdysozoa</taxon>
        <taxon>Arthropoda</taxon>
        <taxon>Hexapoda</taxon>
        <taxon>Insecta</taxon>
        <taxon>Pterygota</taxon>
        <taxon>Neoptera</taxon>
        <taxon>Endopterygota</taxon>
        <taxon>Lepidoptera</taxon>
        <taxon>Glossata</taxon>
        <taxon>Ditrysia</taxon>
        <taxon>Papilionoidea</taxon>
        <taxon>Papilionidae</taxon>
        <taxon>Parnassiinae</taxon>
        <taxon>Parnassini</taxon>
        <taxon>Parnassius</taxon>
        <taxon>Parnassius</taxon>
    </lineage>
</organism>
<dbReference type="InterPro" id="IPR039119">
    <property type="entry name" value="ABT1/Esf2"/>
</dbReference>
<dbReference type="EMBL" id="CAJQZP010000233">
    <property type="protein sequence ID" value="CAG4950416.1"/>
    <property type="molecule type" value="Genomic_DNA"/>
</dbReference>
<evidence type="ECO:0000256" key="2">
    <source>
        <dbReference type="PROSITE-ProRule" id="PRU00176"/>
    </source>
</evidence>
<dbReference type="GO" id="GO:0000480">
    <property type="term" value="P:endonucleolytic cleavage in 5'-ETS of tricistronic rRNA transcript (SSU-rRNA, 5.8S rRNA, LSU-rRNA)"/>
    <property type="evidence" value="ECO:0007669"/>
    <property type="project" value="TreeGrafter"/>
</dbReference>
<dbReference type="AlphaFoldDB" id="A0A8S3WBB6"/>
<dbReference type="PANTHER" id="PTHR12311">
    <property type="entry name" value="ACTIVATOR OF BASAL TRANSCRIPTION 1"/>
    <property type="match status" value="1"/>
</dbReference>
<sequence length="191" mass="22239">MPDIDMERVPENGSDCGTNTDENEDKNSDSGTAILQKKTRKRGIVYLSTIPPYMNVAKIREIFSQYGEVGRIYLQPSTKPGEKRKHIPNQFTEGWVEFQKKKVAKQVAASLNNTKIGTRKKSRYYDMIWNIKYIPRFKWVHLSERLAYERAAMKQRLRAEISQAKKEAHYLQSNVEKSKKIKRRKAAENAD</sequence>
<evidence type="ECO:0000313" key="6">
    <source>
        <dbReference type="Proteomes" id="UP000691718"/>
    </source>
</evidence>
<evidence type="ECO:0000256" key="3">
    <source>
        <dbReference type="SAM" id="MobiDB-lite"/>
    </source>
</evidence>
<feature type="region of interest" description="Disordered" evidence="3">
    <location>
        <begin position="1"/>
        <end position="33"/>
    </location>
</feature>
<protein>
    <submittedName>
        <fullName evidence="5">(apollo) hypothetical protein</fullName>
    </submittedName>
</protein>
<proteinExistence type="predicted"/>
<accession>A0A8S3WBB6</accession>
<feature type="domain" description="RRM" evidence="4">
    <location>
        <begin position="43"/>
        <end position="120"/>
    </location>
</feature>
<dbReference type="PANTHER" id="PTHR12311:SF7">
    <property type="entry name" value="ACTIVATOR OF BASAL TRANSCRIPTION 1"/>
    <property type="match status" value="1"/>
</dbReference>
<evidence type="ECO:0000259" key="4">
    <source>
        <dbReference type="PROSITE" id="PS50102"/>
    </source>
</evidence>
<dbReference type="GO" id="GO:0000472">
    <property type="term" value="P:endonucleolytic cleavage to generate mature 5'-end of SSU-rRNA from (SSU-rRNA, 5.8S rRNA, LSU-rRNA)"/>
    <property type="evidence" value="ECO:0007669"/>
    <property type="project" value="TreeGrafter"/>
</dbReference>
<reference evidence="5" key="1">
    <citation type="submission" date="2021-04" db="EMBL/GenBank/DDBJ databases">
        <authorList>
            <person name="Tunstrom K."/>
        </authorList>
    </citation>
    <scope>NUCLEOTIDE SEQUENCE</scope>
</reference>
<evidence type="ECO:0000313" key="5">
    <source>
        <dbReference type="EMBL" id="CAG4950416.1"/>
    </source>
</evidence>
<dbReference type="GO" id="GO:0003723">
    <property type="term" value="F:RNA binding"/>
    <property type="evidence" value="ECO:0007669"/>
    <property type="project" value="UniProtKB-UniRule"/>
</dbReference>
<dbReference type="PROSITE" id="PS50102">
    <property type="entry name" value="RRM"/>
    <property type="match status" value="1"/>
</dbReference>
<dbReference type="Pfam" id="PF00076">
    <property type="entry name" value="RRM_1"/>
    <property type="match status" value="1"/>
</dbReference>
<feature type="compositionally biased region" description="Basic and acidic residues" evidence="3">
    <location>
        <begin position="1"/>
        <end position="10"/>
    </location>
</feature>
<dbReference type="OrthoDB" id="287393at2759"/>
<dbReference type="CDD" id="cd12263">
    <property type="entry name" value="RRM_ABT1_like"/>
    <property type="match status" value="1"/>
</dbReference>
<keyword evidence="6" id="KW-1185">Reference proteome</keyword>
<name>A0A8S3WBB6_PARAO</name>
<dbReference type="InterPro" id="IPR034353">
    <property type="entry name" value="ABT1/ESF2_RRM"/>
</dbReference>
<comment type="caution">
    <text evidence="5">The sequence shown here is derived from an EMBL/GenBank/DDBJ whole genome shotgun (WGS) entry which is preliminary data.</text>
</comment>
<dbReference type="Proteomes" id="UP000691718">
    <property type="component" value="Unassembled WGS sequence"/>
</dbReference>
<evidence type="ECO:0000256" key="1">
    <source>
        <dbReference type="ARBA" id="ARBA00022884"/>
    </source>
</evidence>
<gene>
    <name evidence="5" type="ORF">PAPOLLO_LOCUS4195</name>
</gene>
<feature type="region of interest" description="Disordered" evidence="3">
    <location>
        <begin position="172"/>
        <end position="191"/>
    </location>
</feature>
<dbReference type="InterPro" id="IPR000504">
    <property type="entry name" value="RRM_dom"/>
</dbReference>
<dbReference type="GO" id="GO:0000447">
    <property type="term" value="P:endonucleolytic cleavage in ITS1 to separate SSU-rRNA from 5.8S rRNA and LSU-rRNA from tricistronic rRNA transcript (SSU-rRNA, 5.8S rRNA, LSU-rRNA)"/>
    <property type="evidence" value="ECO:0007669"/>
    <property type="project" value="TreeGrafter"/>
</dbReference>
<dbReference type="GO" id="GO:0005730">
    <property type="term" value="C:nucleolus"/>
    <property type="evidence" value="ECO:0007669"/>
    <property type="project" value="TreeGrafter"/>
</dbReference>